<dbReference type="AlphaFoldDB" id="L8WTY8"/>
<accession>L8WTY8</accession>
<organism evidence="1 2">
    <name type="scientific">Thanatephorus cucumeris (strain AG1-IA)</name>
    <name type="common">Rice sheath blight fungus</name>
    <name type="synonym">Rhizoctonia solani</name>
    <dbReference type="NCBI Taxonomy" id="983506"/>
    <lineage>
        <taxon>Eukaryota</taxon>
        <taxon>Fungi</taxon>
        <taxon>Dikarya</taxon>
        <taxon>Basidiomycota</taxon>
        <taxon>Agaricomycotina</taxon>
        <taxon>Agaricomycetes</taxon>
        <taxon>Cantharellales</taxon>
        <taxon>Ceratobasidiaceae</taxon>
        <taxon>Rhizoctonia</taxon>
        <taxon>Rhizoctonia solani AG-1</taxon>
    </lineage>
</organism>
<dbReference type="Proteomes" id="UP000011668">
    <property type="component" value="Unassembled WGS sequence"/>
</dbReference>
<dbReference type="HOGENOM" id="CLU_2160122_0_0_1"/>
<protein>
    <submittedName>
        <fullName evidence="1">Uncharacterized protein</fullName>
    </submittedName>
</protein>
<proteinExistence type="predicted"/>
<keyword evidence="2" id="KW-1185">Reference proteome</keyword>
<dbReference type="EMBL" id="AFRT01001629">
    <property type="protein sequence ID" value="ELU39789.1"/>
    <property type="molecule type" value="Genomic_DNA"/>
</dbReference>
<evidence type="ECO:0000313" key="2">
    <source>
        <dbReference type="Proteomes" id="UP000011668"/>
    </source>
</evidence>
<reference evidence="1 2" key="1">
    <citation type="journal article" date="2013" name="Nat. Commun.">
        <title>The evolution and pathogenic mechanisms of the rice sheath blight pathogen.</title>
        <authorList>
            <person name="Zheng A."/>
            <person name="Lin R."/>
            <person name="Xu L."/>
            <person name="Qin P."/>
            <person name="Tang C."/>
            <person name="Ai P."/>
            <person name="Zhang D."/>
            <person name="Liu Y."/>
            <person name="Sun Z."/>
            <person name="Feng H."/>
            <person name="Wang Y."/>
            <person name="Chen Y."/>
            <person name="Liang X."/>
            <person name="Fu R."/>
            <person name="Li Q."/>
            <person name="Zhang J."/>
            <person name="Yu X."/>
            <person name="Xie Z."/>
            <person name="Ding L."/>
            <person name="Guan P."/>
            <person name="Tang J."/>
            <person name="Liang Y."/>
            <person name="Wang S."/>
            <person name="Deng Q."/>
            <person name="Li S."/>
            <person name="Zhu J."/>
            <person name="Wang L."/>
            <person name="Liu H."/>
            <person name="Li P."/>
        </authorList>
    </citation>
    <scope>NUCLEOTIDE SEQUENCE [LARGE SCALE GENOMIC DNA]</scope>
    <source>
        <strain evidence="2">AG-1 IA</strain>
    </source>
</reference>
<sequence length="111" mass="12118">MDTGVVGSEKGHGSNVLGALHVTRVIGFQFAILSLTRATTLYEVEEKNMSTGEAQTIEELTTAISTQGGFSDNLMQKQGDTTANYGQLQDRMHLNLLEYSWSGPLLRPVRS</sequence>
<gene>
    <name evidence="1" type="ORF">AG1IA_06197</name>
</gene>
<comment type="caution">
    <text evidence="1">The sequence shown here is derived from an EMBL/GenBank/DDBJ whole genome shotgun (WGS) entry which is preliminary data.</text>
</comment>
<evidence type="ECO:0000313" key="1">
    <source>
        <dbReference type="EMBL" id="ELU39789.1"/>
    </source>
</evidence>
<name>L8WTY8_THACA</name>